<feature type="domain" description="PI31 proteasome regulator C-terminal" evidence="12">
    <location>
        <begin position="239"/>
        <end position="300"/>
    </location>
</feature>
<evidence type="ECO:0000256" key="9">
    <source>
        <dbReference type="ARBA" id="ARBA00022990"/>
    </source>
</evidence>
<sequence length="336" mass="35517">MVNDAAAMAVVRAARPALRGAHDGVAFAAHAAFLADGYSLCAVGPAALADPSPLGDEEVGIDGWNSMEDCYAFLYSKEEKGKKKRVLVKCLVIGEVLVIDVLDLEAQDKAPYNIQINVKDFFVEEQPKNYGDMYKNFTSLIETVNSNVLCKLDGDGSGAEAAKSTAAAAAKNSDGRSSSIQSSGDPGPRTADPSGYDPQKTSSFPFACIHHQYFSLAPVVRYTEAVVVESLIYPPIAPIGSDDLYPGPGAGFYPHSGIGSGGSMHVGPNDPRFFPSNPFSAPFGGLGSVPPGGRYDPIGPPDVPGFEPSSFVRRPRRPPGGSTHPDLEFFQQGPDF</sequence>
<dbReference type="InterPro" id="IPR013886">
    <property type="entry name" value="PI31_Prot_C"/>
</dbReference>
<name>A0A3L6E0R5_MAIZE</name>
<dbReference type="GO" id="GO:0004866">
    <property type="term" value="F:endopeptidase inhibitor activity"/>
    <property type="evidence" value="ECO:0007669"/>
    <property type="project" value="InterPro"/>
</dbReference>
<protein>
    <submittedName>
        <fullName evidence="14">Putative proteasome inhibitor</fullName>
    </submittedName>
</protein>
<evidence type="ECO:0000256" key="7">
    <source>
        <dbReference type="ARBA" id="ARBA00022824"/>
    </source>
</evidence>
<dbReference type="Gene3D" id="3.40.1000.30">
    <property type="match status" value="1"/>
</dbReference>
<comment type="subcellular location">
    <subcellularLocation>
        <location evidence="2">Cytoplasm</location>
    </subcellularLocation>
    <subcellularLocation>
        <location evidence="1">Endoplasmic reticulum</location>
    </subcellularLocation>
</comment>
<keyword evidence="4" id="KW-0488">Methylation</keyword>
<proteinExistence type="inferred from homology"/>
<dbReference type="GO" id="GO:0043161">
    <property type="term" value="P:proteasome-mediated ubiquitin-dependent protein catabolic process"/>
    <property type="evidence" value="ECO:0007669"/>
    <property type="project" value="InterPro"/>
</dbReference>
<dbReference type="Proteomes" id="UP000251960">
    <property type="component" value="Chromosome 7"/>
</dbReference>
<dbReference type="PANTHER" id="PTHR13266">
    <property type="entry name" value="PROTEASOME INHIBITOR"/>
    <property type="match status" value="1"/>
</dbReference>
<keyword evidence="7" id="KW-0256">Endoplasmic reticulum</keyword>
<evidence type="ECO:0000256" key="5">
    <source>
        <dbReference type="ARBA" id="ARBA00022490"/>
    </source>
</evidence>
<keyword evidence="5" id="KW-0963">Cytoplasm</keyword>
<dbReference type="Pfam" id="PF08577">
    <property type="entry name" value="PI31_Prot_C"/>
    <property type="match status" value="1"/>
</dbReference>
<accession>A0A3L6E0R5</accession>
<evidence type="ECO:0000256" key="11">
    <source>
        <dbReference type="SAM" id="MobiDB-lite"/>
    </source>
</evidence>
<keyword evidence="6" id="KW-0597">Phosphoprotein</keyword>
<evidence type="ECO:0000259" key="12">
    <source>
        <dbReference type="Pfam" id="PF08577"/>
    </source>
</evidence>
<evidence type="ECO:0000256" key="10">
    <source>
        <dbReference type="ARBA" id="ARBA00024805"/>
    </source>
</evidence>
<comment type="caution">
    <text evidence="14">The sequence shown here is derived from an EMBL/GenBank/DDBJ whole genome shotgun (WGS) entry which is preliminary data.</text>
</comment>
<reference evidence="14" key="1">
    <citation type="journal article" date="2018" name="Nat. Genet.">
        <title>Extensive intraspecific gene order and gene structural variations between Mo17 and other maize genomes.</title>
        <authorList>
            <person name="Sun S."/>
            <person name="Zhou Y."/>
            <person name="Chen J."/>
            <person name="Shi J."/>
            <person name="Zhao H."/>
            <person name="Zhao H."/>
            <person name="Song W."/>
            <person name="Zhang M."/>
            <person name="Cui Y."/>
            <person name="Dong X."/>
            <person name="Liu H."/>
            <person name="Ma X."/>
            <person name="Jiao Y."/>
            <person name="Wang B."/>
            <person name="Wei X."/>
            <person name="Stein J.C."/>
            <person name="Glaubitz J.C."/>
            <person name="Lu F."/>
            <person name="Yu G."/>
            <person name="Liang C."/>
            <person name="Fengler K."/>
            <person name="Li B."/>
            <person name="Rafalski A."/>
            <person name="Schnable P.S."/>
            <person name="Ware D.H."/>
            <person name="Buckler E.S."/>
            <person name="Lai J."/>
        </authorList>
    </citation>
    <scope>NUCLEOTIDE SEQUENCE [LARGE SCALE GENOMIC DNA]</scope>
    <source>
        <tissue evidence="14">Seedling</tissue>
    </source>
</reference>
<dbReference type="ExpressionAtlas" id="A0A3L6E0R5">
    <property type="expression patterns" value="baseline and differential"/>
</dbReference>
<evidence type="ECO:0000256" key="3">
    <source>
        <dbReference type="ARBA" id="ARBA00006405"/>
    </source>
</evidence>
<feature type="region of interest" description="Disordered" evidence="11">
    <location>
        <begin position="290"/>
        <end position="336"/>
    </location>
</feature>
<comment type="function">
    <text evidence="10">Plays an important role in control of proteasome function. Inhibits the hydrolysis of protein and peptide substrates by the 20S proteasome. Also inhibits the activation of the proteasome by the proteasome regulatory proteins PA700 and PA28.</text>
</comment>
<evidence type="ECO:0000313" key="14">
    <source>
        <dbReference type="EMBL" id="PWZ14514.1"/>
    </source>
</evidence>
<evidence type="ECO:0000256" key="8">
    <source>
        <dbReference type="ARBA" id="ARBA00022942"/>
    </source>
</evidence>
<evidence type="ECO:0000259" key="13">
    <source>
        <dbReference type="Pfam" id="PF11566"/>
    </source>
</evidence>
<dbReference type="AlphaFoldDB" id="A0A3L6E0R5"/>
<dbReference type="EMBL" id="NCVQ01000008">
    <property type="protein sequence ID" value="PWZ14514.1"/>
    <property type="molecule type" value="Genomic_DNA"/>
</dbReference>
<feature type="region of interest" description="Disordered" evidence="11">
    <location>
        <begin position="168"/>
        <end position="197"/>
    </location>
</feature>
<dbReference type="PANTHER" id="PTHR13266:SF1">
    <property type="entry name" value="PROTEASOME INHIBITOR PI31 SUBUNIT"/>
    <property type="match status" value="1"/>
</dbReference>
<dbReference type="Pfam" id="PF11566">
    <property type="entry name" value="PI31_Prot_N"/>
    <property type="match status" value="1"/>
</dbReference>
<evidence type="ECO:0000256" key="2">
    <source>
        <dbReference type="ARBA" id="ARBA00004496"/>
    </source>
</evidence>
<dbReference type="InterPro" id="IPR045128">
    <property type="entry name" value="PI31-like"/>
</dbReference>
<feature type="compositionally biased region" description="Low complexity" evidence="11">
    <location>
        <begin position="168"/>
        <end position="188"/>
    </location>
</feature>
<keyword evidence="9" id="KW-0007">Acetylation</keyword>
<evidence type="ECO:0000256" key="4">
    <source>
        <dbReference type="ARBA" id="ARBA00022481"/>
    </source>
</evidence>
<gene>
    <name evidence="14" type="primary">At3g53970</name>
    <name evidence="14" type="ORF">Zm00014a_021076</name>
</gene>
<organism evidence="14">
    <name type="scientific">Zea mays</name>
    <name type="common">Maize</name>
    <dbReference type="NCBI Taxonomy" id="4577"/>
    <lineage>
        <taxon>Eukaryota</taxon>
        <taxon>Viridiplantae</taxon>
        <taxon>Streptophyta</taxon>
        <taxon>Embryophyta</taxon>
        <taxon>Tracheophyta</taxon>
        <taxon>Spermatophyta</taxon>
        <taxon>Magnoliopsida</taxon>
        <taxon>Liliopsida</taxon>
        <taxon>Poales</taxon>
        <taxon>Poaceae</taxon>
        <taxon>PACMAD clade</taxon>
        <taxon>Panicoideae</taxon>
        <taxon>Andropogonodae</taxon>
        <taxon>Andropogoneae</taxon>
        <taxon>Tripsacinae</taxon>
        <taxon>Zea</taxon>
    </lineage>
</organism>
<feature type="domain" description="PI31 proteasome regulator N-terminal" evidence="13">
    <location>
        <begin position="15"/>
        <end position="153"/>
    </location>
</feature>
<evidence type="ECO:0000256" key="6">
    <source>
        <dbReference type="ARBA" id="ARBA00022553"/>
    </source>
</evidence>
<dbReference type="GO" id="GO:0070628">
    <property type="term" value="F:proteasome binding"/>
    <property type="evidence" value="ECO:0007669"/>
    <property type="project" value="InterPro"/>
</dbReference>
<keyword evidence="8 14" id="KW-0647">Proteasome</keyword>
<dbReference type="InterPro" id="IPR021625">
    <property type="entry name" value="PI31_Prot_N"/>
</dbReference>
<dbReference type="GO" id="GO:0005783">
    <property type="term" value="C:endoplasmic reticulum"/>
    <property type="evidence" value="ECO:0007669"/>
    <property type="project" value="UniProtKB-SubCell"/>
</dbReference>
<dbReference type="GO" id="GO:0000502">
    <property type="term" value="C:proteasome complex"/>
    <property type="evidence" value="ECO:0007669"/>
    <property type="project" value="UniProtKB-KW"/>
</dbReference>
<evidence type="ECO:0000256" key="1">
    <source>
        <dbReference type="ARBA" id="ARBA00004240"/>
    </source>
</evidence>
<comment type="similarity">
    <text evidence="3">Belongs to the proteasome inhibitor PI31 family.</text>
</comment>